<dbReference type="Gene3D" id="2.60.120.10">
    <property type="entry name" value="Jelly Rolls"/>
    <property type="match status" value="1"/>
</dbReference>
<evidence type="ECO:0000256" key="1">
    <source>
        <dbReference type="ARBA" id="ARBA00023015"/>
    </source>
</evidence>
<dbReference type="InterPro" id="IPR018490">
    <property type="entry name" value="cNMP-bd_dom_sf"/>
</dbReference>
<dbReference type="SUPFAM" id="SSF46785">
    <property type="entry name" value="Winged helix' DNA-binding domain"/>
    <property type="match status" value="1"/>
</dbReference>
<keyword evidence="7" id="KW-1185">Reference proteome</keyword>
<feature type="domain" description="HTH crp-type" evidence="5">
    <location>
        <begin position="154"/>
        <end position="224"/>
    </location>
</feature>
<dbReference type="PANTHER" id="PTHR24567">
    <property type="entry name" value="CRP FAMILY TRANSCRIPTIONAL REGULATORY PROTEIN"/>
    <property type="match status" value="1"/>
</dbReference>
<feature type="domain" description="Cyclic nucleotide-binding" evidence="4">
    <location>
        <begin position="18"/>
        <end position="123"/>
    </location>
</feature>
<dbReference type="InterPro" id="IPR050397">
    <property type="entry name" value="Env_Response_Regulators"/>
</dbReference>
<proteinExistence type="predicted"/>
<dbReference type="Pfam" id="PF00027">
    <property type="entry name" value="cNMP_binding"/>
    <property type="match status" value="1"/>
</dbReference>
<dbReference type="PROSITE" id="PS51063">
    <property type="entry name" value="HTH_CRP_2"/>
    <property type="match status" value="1"/>
</dbReference>
<protein>
    <submittedName>
        <fullName evidence="6">Crp/Fnr family transcriptional regulator</fullName>
    </submittedName>
</protein>
<dbReference type="Gene3D" id="1.10.10.10">
    <property type="entry name" value="Winged helix-like DNA-binding domain superfamily/Winged helix DNA-binding domain"/>
    <property type="match status" value="1"/>
</dbReference>
<dbReference type="InterPro" id="IPR012318">
    <property type="entry name" value="HTH_CRP"/>
</dbReference>
<evidence type="ECO:0000256" key="3">
    <source>
        <dbReference type="ARBA" id="ARBA00023163"/>
    </source>
</evidence>
<sequence length="230" mass="25850">MNPVLRVKALDQVRCHPLFSSLGEEALAPLFEKARPMDLVPHETLFSQGDKAERFYIVLSGSIKLFRFSKEGHEKVIEVIEEGHSLAEAIMFMDGITCYPVNAEALEKTTVVGFNNQVYRQLLESSPQSCFKILGALSLRLHKRLNEIETLTLKNSRHRVCRYLMDVIGKDAKPGSQIHLPVAKQLIAARLAMQPETLSRIFRDLIAEGIIEVKGRCVTVSKPEGLIIIE</sequence>
<dbReference type="InterPro" id="IPR036390">
    <property type="entry name" value="WH_DNA-bd_sf"/>
</dbReference>
<accession>A0A5P1RD50</accession>
<dbReference type="CDD" id="cd00038">
    <property type="entry name" value="CAP_ED"/>
    <property type="match status" value="1"/>
</dbReference>
<dbReference type="PANTHER" id="PTHR24567:SF68">
    <property type="entry name" value="DNA-BINDING TRANSCRIPTIONAL DUAL REGULATOR CRP"/>
    <property type="match status" value="1"/>
</dbReference>
<dbReference type="KEGG" id="ncu:F0U83_12820"/>
<reference evidence="6 7" key="1">
    <citation type="journal article" date="2019" name="Biochem. Eng. J.">
        <title>Metabolic engineering of the marine bacteria Neptunomonas concharum for the production of acetoin and meso-2,3-butanediol from acetate.</title>
        <authorList>
            <person name="Li W."/>
            <person name="Pu N."/>
            <person name="Liu C.-X."/>
            <person name="Yuan Q.-P."/>
            <person name="Li Z.-J."/>
        </authorList>
    </citation>
    <scope>NUCLEOTIDE SEQUENCE [LARGE SCALE GENOMIC DNA]</scope>
    <source>
        <strain evidence="6 7">JCM17730</strain>
    </source>
</reference>
<name>A0A5P1RD50_9GAMM</name>
<dbReference type="InterPro" id="IPR036388">
    <property type="entry name" value="WH-like_DNA-bd_sf"/>
</dbReference>
<evidence type="ECO:0000313" key="7">
    <source>
        <dbReference type="Proteomes" id="UP000324760"/>
    </source>
</evidence>
<evidence type="ECO:0000259" key="4">
    <source>
        <dbReference type="PROSITE" id="PS50042"/>
    </source>
</evidence>
<dbReference type="AlphaFoldDB" id="A0A5P1RD50"/>
<organism evidence="6 7">
    <name type="scientific">Neptunomonas concharum</name>
    <dbReference type="NCBI Taxonomy" id="1031538"/>
    <lineage>
        <taxon>Bacteria</taxon>
        <taxon>Pseudomonadati</taxon>
        <taxon>Pseudomonadota</taxon>
        <taxon>Gammaproteobacteria</taxon>
        <taxon>Oceanospirillales</taxon>
        <taxon>Oceanospirillaceae</taxon>
        <taxon>Neptunomonas</taxon>
    </lineage>
</organism>
<dbReference type="SUPFAM" id="SSF51206">
    <property type="entry name" value="cAMP-binding domain-like"/>
    <property type="match status" value="1"/>
</dbReference>
<keyword evidence="1" id="KW-0805">Transcription regulation</keyword>
<keyword evidence="2" id="KW-0238">DNA-binding</keyword>
<evidence type="ECO:0000313" key="6">
    <source>
        <dbReference type="EMBL" id="QEQ97527.1"/>
    </source>
</evidence>
<keyword evidence="3" id="KW-0804">Transcription</keyword>
<dbReference type="SMART" id="SM00419">
    <property type="entry name" value="HTH_CRP"/>
    <property type="match status" value="1"/>
</dbReference>
<dbReference type="OrthoDB" id="9777588at2"/>
<dbReference type="InterPro" id="IPR014710">
    <property type="entry name" value="RmlC-like_jellyroll"/>
</dbReference>
<dbReference type="RefSeq" id="WP_138986833.1">
    <property type="nucleotide sequence ID" value="NZ_CP043869.1"/>
</dbReference>
<dbReference type="EMBL" id="CP043869">
    <property type="protein sequence ID" value="QEQ97527.1"/>
    <property type="molecule type" value="Genomic_DNA"/>
</dbReference>
<evidence type="ECO:0000256" key="2">
    <source>
        <dbReference type="ARBA" id="ARBA00023125"/>
    </source>
</evidence>
<evidence type="ECO:0000259" key="5">
    <source>
        <dbReference type="PROSITE" id="PS51063"/>
    </source>
</evidence>
<dbReference type="GO" id="GO:0005829">
    <property type="term" value="C:cytosol"/>
    <property type="evidence" value="ECO:0007669"/>
    <property type="project" value="TreeGrafter"/>
</dbReference>
<gene>
    <name evidence="6" type="ORF">F0U83_12820</name>
</gene>
<dbReference type="InterPro" id="IPR000595">
    <property type="entry name" value="cNMP-bd_dom"/>
</dbReference>
<dbReference type="SMART" id="SM00100">
    <property type="entry name" value="cNMP"/>
    <property type="match status" value="1"/>
</dbReference>
<dbReference type="Proteomes" id="UP000324760">
    <property type="component" value="Chromosome"/>
</dbReference>
<dbReference type="GO" id="GO:0003700">
    <property type="term" value="F:DNA-binding transcription factor activity"/>
    <property type="evidence" value="ECO:0007669"/>
    <property type="project" value="TreeGrafter"/>
</dbReference>
<dbReference type="GO" id="GO:0003677">
    <property type="term" value="F:DNA binding"/>
    <property type="evidence" value="ECO:0007669"/>
    <property type="project" value="UniProtKB-KW"/>
</dbReference>
<dbReference type="Pfam" id="PF13545">
    <property type="entry name" value="HTH_Crp_2"/>
    <property type="match status" value="1"/>
</dbReference>
<dbReference type="PROSITE" id="PS50042">
    <property type="entry name" value="CNMP_BINDING_3"/>
    <property type="match status" value="1"/>
</dbReference>